<evidence type="ECO:0000259" key="9">
    <source>
        <dbReference type="PROSITE" id="PS50110"/>
    </source>
</evidence>
<dbReference type="InterPro" id="IPR039420">
    <property type="entry name" value="WalR-like"/>
</dbReference>
<evidence type="ECO:0000256" key="8">
    <source>
        <dbReference type="PROSITE-ProRule" id="PRU01091"/>
    </source>
</evidence>
<proteinExistence type="predicted"/>
<feature type="DNA-binding region" description="OmpR/PhoB-type" evidence="8">
    <location>
        <begin position="132"/>
        <end position="230"/>
    </location>
</feature>
<dbReference type="SUPFAM" id="SSF52172">
    <property type="entry name" value="CheY-like"/>
    <property type="match status" value="1"/>
</dbReference>
<dbReference type="CDD" id="cd00383">
    <property type="entry name" value="trans_reg_C"/>
    <property type="match status" value="1"/>
</dbReference>
<protein>
    <submittedName>
        <fullName evidence="11">Transcriptional regulatory protein ykoG</fullName>
    </submittedName>
</protein>
<feature type="domain" description="Response regulatory" evidence="9">
    <location>
        <begin position="6"/>
        <end position="120"/>
    </location>
</feature>
<dbReference type="PATRIC" id="fig|1246626.3.peg.1749"/>
<keyword evidence="3" id="KW-0902">Two-component regulatory system</keyword>
<evidence type="ECO:0000256" key="1">
    <source>
        <dbReference type="ARBA" id="ARBA00004496"/>
    </source>
</evidence>
<feature type="modified residue" description="4-aspartylphosphate" evidence="7">
    <location>
        <position position="55"/>
    </location>
</feature>
<feature type="domain" description="OmpR/PhoB-type" evidence="10">
    <location>
        <begin position="132"/>
        <end position="230"/>
    </location>
</feature>
<dbReference type="FunFam" id="3.40.50.2300:FF:000001">
    <property type="entry name" value="DNA-binding response regulator PhoB"/>
    <property type="match status" value="1"/>
</dbReference>
<dbReference type="InterPro" id="IPR001789">
    <property type="entry name" value="Sig_transdc_resp-reg_receiver"/>
</dbReference>
<dbReference type="eggNOG" id="COG0745">
    <property type="taxonomic scope" value="Bacteria"/>
</dbReference>
<dbReference type="HOGENOM" id="CLU_000445_30_1_9"/>
<dbReference type="SUPFAM" id="SSF46894">
    <property type="entry name" value="C-terminal effector domain of the bipartite response regulators"/>
    <property type="match status" value="1"/>
</dbReference>
<dbReference type="PANTHER" id="PTHR48111">
    <property type="entry name" value="REGULATOR OF RPOS"/>
    <property type="match status" value="1"/>
</dbReference>
<keyword evidence="4" id="KW-0805">Transcription regulation</keyword>
<dbReference type="KEGG" id="ble:BleG1_1756"/>
<dbReference type="PROSITE" id="PS51755">
    <property type="entry name" value="OMPR_PHOB"/>
    <property type="match status" value="1"/>
</dbReference>
<dbReference type="Proteomes" id="UP000027142">
    <property type="component" value="Chromosome"/>
</dbReference>
<dbReference type="InterPro" id="IPR001867">
    <property type="entry name" value="OmpR/PhoB-type_DNA-bd"/>
</dbReference>
<gene>
    <name evidence="11" type="ORF">BleG1_1756</name>
</gene>
<dbReference type="InterPro" id="IPR036388">
    <property type="entry name" value="WH-like_DNA-bd_sf"/>
</dbReference>
<dbReference type="InterPro" id="IPR016032">
    <property type="entry name" value="Sig_transdc_resp-reg_C-effctor"/>
</dbReference>
<accession>A0A060M2L7</accession>
<organism evidence="11 12">
    <name type="scientific">Shouchella lehensis G1</name>
    <dbReference type="NCBI Taxonomy" id="1246626"/>
    <lineage>
        <taxon>Bacteria</taxon>
        <taxon>Bacillati</taxon>
        <taxon>Bacillota</taxon>
        <taxon>Bacilli</taxon>
        <taxon>Bacillales</taxon>
        <taxon>Bacillaceae</taxon>
        <taxon>Shouchella</taxon>
    </lineage>
</organism>
<dbReference type="GO" id="GO:0000976">
    <property type="term" value="F:transcription cis-regulatory region binding"/>
    <property type="evidence" value="ECO:0007669"/>
    <property type="project" value="TreeGrafter"/>
</dbReference>
<dbReference type="SMART" id="SM00448">
    <property type="entry name" value="REC"/>
    <property type="match status" value="1"/>
</dbReference>
<name>A0A060M2L7_9BACI</name>
<evidence type="ECO:0000259" key="10">
    <source>
        <dbReference type="PROSITE" id="PS51755"/>
    </source>
</evidence>
<dbReference type="FunFam" id="1.10.10.10:FF:000005">
    <property type="entry name" value="Two-component system response regulator"/>
    <property type="match status" value="1"/>
</dbReference>
<dbReference type="STRING" id="1246626.BleG1_1756"/>
<dbReference type="Gene3D" id="1.10.10.10">
    <property type="entry name" value="Winged helix-like DNA-binding domain superfamily/Winged helix DNA-binding domain"/>
    <property type="match status" value="1"/>
</dbReference>
<dbReference type="Gene3D" id="6.10.250.690">
    <property type="match status" value="1"/>
</dbReference>
<evidence type="ECO:0000256" key="3">
    <source>
        <dbReference type="ARBA" id="ARBA00023012"/>
    </source>
</evidence>
<evidence type="ECO:0000256" key="5">
    <source>
        <dbReference type="ARBA" id="ARBA00023125"/>
    </source>
</evidence>
<evidence type="ECO:0000256" key="4">
    <source>
        <dbReference type="ARBA" id="ARBA00023015"/>
    </source>
</evidence>
<dbReference type="CDD" id="cd17574">
    <property type="entry name" value="REC_OmpR"/>
    <property type="match status" value="1"/>
</dbReference>
<dbReference type="GO" id="GO:0032993">
    <property type="term" value="C:protein-DNA complex"/>
    <property type="evidence" value="ECO:0007669"/>
    <property type="project" value="TreeGrafter"/>
</dbReference>
<evidence type="ECO:0000256" key="6">
    <source>
        <dbReference type="ARBA" id="ARBA00023163"/>
    </source>
</evidence>
<dbReference type="GO" id="GO:0000156">
    <property type="term" value="F:phosphorelay response regulator activity"/>
    <property type="evidence" value="ECO:0007669"/>
    <property type="project" value="TreeGrafter"/>
</dbReference>
<dbReference type="PANTHER" id="PTHR48111:SF22">
    <property type="entry name" value="REGULATOR OF RPOS"/>
    <property type="match status" value="1"/>
</dbReference>
<sequence>MERKSHILVVEDEHRIARVLQLELTHEGYTTTVFHNGFDAWEALQSQSFDLLLLDVMLPGLSGIELVRRVRSRDDSTPIIMLTARDATVDKVTGLDLGANDYMTKPFEIEELLARIRVSLRHAHLAAKPSSSSLLTAGSLRVDTASHEVHVKGNEVSLTNREYTLLCCLLEHQHQVLSREQLLERVWGYDFYGETNIVDVYIRYLRNKIEKPFGLAFIHTVRGAGYMLKESSS</sequence>
<dbReference type="OrthoDB" id="9790442at2"/>
<comment type="subcellular location">
    <subcellularLocation>
        <location evidence="1">Cytoplasm</location>
    </subcellularLocation>
</comment>
<dbReference type="InterPro" id="IPR011006">
    <property type="entry name" value="CheY-like_superfamily"/>
</dbReference>
<keyword evidence="12" id="KW-1185">Reference proteome</keyword>
<dbReference type="Gene3D" id="3.40.50.2300">
    <property type="match status" value="1"/>
</dbReference>
<evidence type="ECO:0000313" key="11">
    <source>
        <dbReference type="EMBL" id="AIC94334.1"/>
    </source>
</evidence>
<dbReference type="AlphaFoldDB" id="A0A060M2L7"/>
<dbReference type="GO" id="GO:0005829">
    <property type="term" value="C:cytosol"/>
    <property type="evidence" value="ECO:0007669"/>
    <property type="project" value="TreeGrafter"/>
</dbReference>
<evidence type="ECO:0000256" key="7">
    <source>
        <dbReference type="PROSITE-ProRule" id="PRU00169"/>
    </source>
</evidence>
<reference evidence="11 12" key="1">
    <citation type="journal article" date="2014" name="Gene">
        <title>A comparative genomic analysis of the alkalitolerant soil bacterium Bacillus lehensis G1.</title>
        <authorList>
            <person name="Noor Y.M."/>
            <person name="Samsulrizal N.H."/>
            <person name="Jema'on N.A."/>
            <person name="Low K.O."/>
            <person name="Ramli A.N."/>
            <person name="Alias N.I."/>
            <person name="Damis S.I."/>
            <person name="Fuzi S.F."/>
            <person name="Isa M.N."/>
            <person name="Murad A.M."/>
            <person name="Raih M.F."/>
            <person name="Bakar F.D."/>
            <person name="Najimudin N."/>
            <person name="Mahadi N.M."/>
            <person name="Illias R.M."/>
        </authorList>
    </citation>
    <scope>NUCLEOTIDE SEQUENCE [LARGE SCALE GENOMIC DNA]</scope>
    <source>
        <strain evidence="11 12">G1</strain>
    </source>
</reference>
<evidence type="ECO:0000256" key="2">
    <source>
        <dbReference type="ARBA" id="ARBA00022553"/>
    </source>
</evidence>
<keyword evidence="2 7" id="KW-0597">Phosphoprotein</keyword>
<evidence type="ECO:0000313" key="12">
    <source>
        <dbReference type="Proteomes" id="UP000027142"/>
    </source>
</evidence>
<dbReference type="GO" id="GO:0006355">
    <property type="term" value="P:regulation of DNA-templated transcription"/>
    <property type="evidence" value="ECO:0007669"/>
    <property type="project" value="InterPro"/>
</dbReference>
<dbReference type="PROSITE" id="PS50110">
    <property type="entry name" value="RESPONSE_REGULATORY"/>
    <property type="match status" value="1"/>
</dbReference>
<dbReference type="Pfam" id="PF00486">
    <property type="entry name" value="Trans_reg_C"/>
    <property type="match status" value="1"/>
</dbReference>
<dbReference type="SMART" id="SM00862">
    <property type="entry name" value="Trans_reg_C"/>
    <property type="match status" value="1"/>
</dbReference>
<dbReference type="Pfam" id="PF00072">
    <property type="entry name" value="Response_reg"/>
    <property type="match status" value="1"/>
</dbReference>
<dbReference type="RefSeq" id="WP_038479569.1">
    <property type="nucleotide sequence ID" value="NZ_CP003923.1"/>
</dbReference>
<keyword evidence="5 8" id="KW-0238">DNA-binding</keyword>
<dbReference type="EMBL" id="CP003923">
    <property type="protein sequence ID" value="AIC94334.1"/>
    <property type="molecule type" value="Genomic_DNA"/>
</dbReference>
<keyword evidence="6" id="KW-0804">Transcription</keyword>